<feature type="region of interest" description="Disordered" evidence="1">
    <location>
        <begin position="1"/>
        <end position="47"/>
    </location>
</feature>
<feature type="compositionally biased region" description="Polar residues" evidence="1">
    <location>
        <begin position="18"/>
        <end position="39"/>
    </location>
</feature>
<proteinExistence type="predicted"/>
<name>A0A6J4KQ46_9BACT</name>
<sequence>CASGIAGRPTSRRRSAPGTPTCSRSRRTPGQPSSCSPGATGSAAPPT</sequence>
<organism evidence="2">
    <name type="scientific">uncultured Gemmatimonadaceae bacterium</name>
    <dbReference type="NCBI Taxonomy" id="246130"/>
    <lineage>
        <taxon>Bacteria</taxon>
        <taxon>Pseudomonadati</taxon>
        <taxon>Gemmatimonadota</taxon>
        <taxon>Gemmatimonadia</taxon>
        <taxon>Gemmatimonadales</taxon>
        <taxon>Gemmatimonadaceae</taxon>
        <taxon>environmental samples</taxon>
    </lineage>
</organism>
<accession>A0A6J4KQ46</accession>
<feature type="non-terminal residue" evidence="2">
    <location>
        <position position="47"/>
    </location>
</feature>
<dbReference type="EMBL" id="CADCTU010000341">
    <property type="protein sequence ID" value="CAA9311487.1"/>
    <property type="molecule type" value="Genomic_DNA"/>
</dbReference>
<gene>
    <name evidence="2" type="ORF">AVDCRST_MAG11-1524</name>
</gene>
<dbReference type="AlphaFoldDB" id="A0A6J4KQ46"/>
<evidence type="ECO:0000256" key="1">
    <source>
        <dbReference type="SAM" id="MobiDB-lite"/>
    </source>
</evidence>
<protein>
    <submittedName>
        <fullName evidence="2">Uncharacterized protein</fullName>
    </submittedName>
</protein>
<feature type="non-terminal residue" evidence="2">
    <location>
        <position position="1"/>
    </location>
</feature>
<reference evidence="2" key="1">
    <citation type="submission" date="2020-02" db="EMBL/GenBank/DDBJ databases">
        <authorList>
            <person name="Meier V. D."/>
        </authorList>
    </citation>
    <scope>NUCLEOTIDE SEQUENCE</scope>
    <source>
        <strain evidence="2">AVDCRST_MAG11</strain>
    </source>
</reference>
<evidence type="ECO:0000313" key="2">
    <source>
        <dbReference type="EMBL" id="CAA9311487.1"/>
    </source>
</evidence>